<dbReference type="InterPro" id="IPR029068">
    <property type="entry name" value="Glyas_Bleomycin-R_OHBP_Dase"/>
</dbReference>
<dbReference type="InterPro" id="IPR004360">
    <property type="entry name" value="Glyas_Fos-R_dOase_dom"/>
</dbReference>
<dbReference type="SUPFAM" id="SSF54593">
    <property type="entry name" value="Glyoxalase/Bleomycin resistance protein/Dihydroxybiphenyl dioxygenase"/>
    <property type="match status" value="1"/>
</dbReference>
<dbReference type="Pfam" id="PF00903">
    <property type="entry name" value="Glyoxalase"/>
    <property type="match status" value="1"/>
</dbReference>
<evidence type="ECO:0000259" key="1">
    <source>
        <dbReference type="Pfam" id="PF00903"/>
    </source>
</evidence>
<evidence type="ECO:0000313" key="3">
    <source>
        <dbReference type="Proteomes" id="UP000030528"/>
    </source>
</evidence>
<proteinExistence type="predicted"/>
<sequence length="128" mass="14847">MESTIVPGVHAVFVHCSDLRVSAKWYCELLELPYDETAVHSPIFNVPVREGVFLTLDDHAFDDTAELVPTNQPTFNLFAHSLYQSYEWVKEKEIQIVREIEHHENFGWFIIEDPDRNRLMICGNLEAA</sequence>
<dbReference type="OrthoDB" id="2354281at2"/>
<keyword evidence="3" id="KW-1185">Reference proteome</keyword>
<name>A0A0A5I416_9BACI</name>
<dbReference type="RefSeq" id="WP_026801238.1">
    <property type="nucleotide sequence ID" value="NZ_AULI01000014.1"/>
</dbReference>
<dbReference type="STRING" id="1385510.GCA_000425205_02976"/>
<organism evidence="2 3">
    <name type="scientific">Pontibacillus halophilus JSM 076056 = DSM 19796</name>
    <dbReference type="NCBI Taxonomy" id="1385510"/>
    <lineage>
        <taxon>Bacteria</taxon>
        <taxon>Bacillati</taxon>
        <taxon>Bacillota</taxon>
        <taxon>Bacilli</taxon>
        <taxon>Bacillales</taxon>
        <taxon>Bacillaceae</taxon>
        <taxon>Pontibacillus</taxon>
    </lineage>
</organism>
<dbReference type="eggNOG" id="COG0346">
    <property type="taxonomic scope" value="Bacteria"/>
</dbReference>
<accession>A0A0A5I416</accession>
<evidence type="ECO:0000313" key="2">
    <source>
        <dbReference type="EMBL" id="KGX90557.1"/>
    </source>
</evidence>
<reference evidence="2 3" key="1">
    <citation type="submission" date="2013-08" db="EMBL/GenBank/DDBJ databases">
        <authorList>
            <person name="Huang J."/>
            <person name="Wang G."/>
        </authorList>
    </citation>
    <scope>NUCLEOTIDE SEQUENCE [LARGE SCALE GENOMIC DNA]</scope>
    <source>
        <strain evidence="2 3">JSM 076056</strain>
    </source>
</reference>
<dbReference type="EMBL" id="AVPE01000014">
    <property type="protein sequence ID" value="KGX90557.1"/>
    <property type="molecule type" value="Genomic_DNA"/>
</dbReference>
<gene>
    <name evidence="2" type="ORF">N781_07135</name>
</gene>
<feature type="domain" description="Glyoxalase/fosfomycin resistance/dioxygenase" evidence="1">
    <location>
        <begin position="10"/>
        <end position="121"/>
    </location>
</feature>
<dbReference type="Proteomes" id="UP000030528">
    <property type="component" value="Unassembled WGS sequence"/>
</dbReference>
<dbReference type="Gene3D" id="3.10.180.10">
    <property type="entry name" value="2,3-Dihydroxybiphenyl 1,2-Dioxygenase, domain 1"/>
    <property type="match status" value="1"/>
</dbReference>
<dbReference type="AlphaFoldDB" id="A0A0A5I416"/>
<protein>
    <recommendedName>
        <fullName evidence="1">Glyoxalase/fosfomycin resistance/dioxygenase domain-containing protein</fullName>
    </recommendedName>
</protein>
<comment type="caution">
    <text evidence="2">The sequence shown here is derived from an EMBL/GenBank/DDBJ whole genome shotgun (WGS) entry which is preliminary data.</text>
</comment>